<dbReference type="Proteomes" id="UP000830434">
    <property type="component" value="Chromosome"/>
</dbReference>
<name>A0A8U0IKT8_9EURY</name>
<keyword evidence="2" id="KW-0472">Membrane</keyword>
<feature type="transmembrane region" description="Helical" evidence="2">
    <location>
        <begin position="192"/>
        <end position="215"/>
    </location>
</feature>
<feature type="transmembrane region" description="Helical" evidence="2">
    <location>
        <begin position="116"/>
        <end position="138"/>
    </location>
</feature>
<keyword evidence="4" id="KW-1185">Reference proteome</keyword>
<feature type="transmembrane region" description="Helical" evidence="2">
    <location>
        <begin position="23"/>
        <end position="46"/>
    </location>
</feature>
<evidence type="ECO:0000256" key="2">
    <source>
        <dbReference type="SAM" id="Phobius"/>
    </source>
</evidence>
<organism evidence="3 4">
    <name type="scientific">Halorussus gelatinilyticus</name>
    <dbReference type="NCBI Taxonomy" id="2937524"/>
    <lineage>
        <taxon>Archaea</taxon>
        <taxon>Methanobacteriati</taxon>
        <taxon>Methanobacteriota</taxon>
        <taxon>Stenosarchaea group</taxon>
        <taxon>Halobacteria</taxon>
        <taxon>Halobacteriales</taxon>
        <taxon>Haladaptataceae</taxon>
        <taxon>Halorussus</taxon>
    </lineage>
</organism>
<evidence type="ECO:0000313" key="3">
    <source>
        <dbReference type="EMBL" id="UPW00659.1"/>
    </source>
</evidence>
<evidence type="ECO:0000313" key="4">
    <source>
        <dbReference type="Proteomes" id="UP000830434"/>
    </source>
</evidence>
<evidence type="ECO:0000256" key="1">
    <source>
        <dbReference type="SAM" id="MobiDB-lite"/>
    </source>
</evidence>
<keyword evidence="2" id="KW-1133">Transmembrane helix</keyword>
<dbReference type="InterPro" id="IPR025098">
    <property type="entry name" value="DUF4013"/>
</dbReference>
<feature type="transmembrane region" description="Helical" evidence="2">
    <location>
        <begin position="82"/>
        <end position="104"/>
    </location>
</feature>
<dbReference type="EMBL" id="CP096658">
    <property type="protein sequence ID" value="UPW00659.1"/>
    <property type="molecule type" value="Genomic_DNA"/>
</dbReference>
<proteinExistence type="predicted"/>
<feature type="region of interest" description="Disordered" evidence="1">
    <location>
        <begin position="226"/>
        <end position="254"/>
    </location>
</feature>
<dbReference type="GeneID" id="72188352"/>
<accession>A0A8U0IKT8</accession>
<gene>
    <name evidence="3" type="ORF">M0R88_00815</name>
</gene>
<sequence>MTERSTGDLLTRGLSFPMSDDDWLVTNLIGGGLLLFSFLLLPMLAVQGFLVEVMSEALGEDDDIPEWGDFGFGVMMTGLKSLVLGFLYLLVPTAAFVAFFLLGIGAGTASGSQDLAGLFTAGGGLLFLVLLLAFGYVAPAAQVNFARERTIGAGFDFDTIFEVATSSEYVVGWVLAFIIIAVQGLVANLISLTIVGILFLPWVYFFFSVSTFYIYGRSFANALDLDSESPEGRGRTPETRTDDGLTDDDTRMIS</sequence>
<dbReference type="AlphaFoldDB" id="A0A8U0IKT8"/>
<feature type="transmembrane region" description="Helical" evidence="2">
    <location>
        <begin position="169"/>
        <end position="186"/>
    </location>
</feature>
<dbReference type="Pfam" id="PF13197">
    <property type="entry name" value="DUF4013"/>
    <property type="match status" value="1"/>
</dbReference>
<feature type="compositionally biased region" description="Basic and acidic residues" evidence="1">
    <location>
        <begin position="230"/>
        <end position="254"/>
    </location>
</feature>
<dbReference type="KEGG" id="haxz:M0R88_00815"/>
<reference evidence="3" key="1">
    <citation type="submission" date="2022-04" db="EMBL/GenBank/DDBJ databases">
        <title>Diverse halophilic archaea isolated from saline environments.</title>
        <authorList>
            <person name="Cui H.-L."/>
        </authorList>
    </citation>
    <scope>NUCLEOTIDE SEQUENCE</scope>
    <source>
        <strain evidence="3">XZYJT40</strain>
    </source>
</reference>
<keyword evidence="2" id="KW-0812">Transmembrane</keyword>
<dbReference type="RefSeq" id="WP_248655069.1">
    <property type="nucleotide sequence ID" value="NZ_CP096658.1"/>
</dbReference>
<protein>
    <submittedName>
        <fullName evidence="3">DUF4013 domain-containing protein</fullName>
    </submittedName>
</protein>